<dbReference type="GO" id="GO:0015074">
    <property type="term" value="P:DNA integration"/>
    <property type="evidence" value="ECO:0007669"/>
    <property type="project" value="InterPro"/>
</dbReference>
<evidence type="ECO:0000313" key="4">
    <source>
        <dbReference type="Proteomes" id="UP000076154"/>
    </source>
</evidence>
<dbReference type="OrthoDB" id="2976553at2759"/>
<evidence type="ECO:0000256" key="2">
    <source>
        <dbReference type="SAM" id="MobiDB-lite"/>
    </source>
</evidence>
<dbReference type="EMBL" id="LUEZ02000044">
    <property type="protein sequence ID" value="RDB24467.1"/>
    <property type="molecule type" value="Genomic_DNA"/>
</dbReference>
<dbReference type="GO" id="GO:0003677">
    <property type="term" value="F:DNA binding"/>
    <property type="evidence" value="ECO:0007669"/>
    <property type="project" value="InterPro"/>
</dbReference>
<dbReference type="InParanoid" id="A0A369JVB8"/>
<dbReference type="InterPro" id="IPR011010">
    <property type="entry name" value="DNA_brk_join_enz"/>
</dbReference>
<accession>A0A369JVB8</accession>
<dbReference type="Gene3D" id="1.10.443.10">
    <property type="entry name" value="Intergrase catalytic core"/>
    <property type="match status" value="1"/>
</dbReference>
<keyword evidence="1" id="KW-0233">DNA recombination</keyword>
<dbReference type="SUPFAM" id="SSF56349">
    <property type="entry name" value="DNA breaking-rejoining enzymes"/>
    <property type="match status" value="1"/>
</dbReference>
<proteinExistence type="predicted"/>
<evidence type="ECO:0000313" key="3">
    <source>
        <dbReference type="EMBL" id="RDB24467.1"/>
    </source>
</evidence>
<comment type="caution">
    <text evidence="3">The sequence shown here is derived from an EMBL/GenBank/DDBJ whole genome shotgun (WGS) entry which is preliminary data.</text>
</comment>
<name>A0A369JVB8_HYPMA</name>
<dbReference type="STRING" id="39966.A0A369JVB8"/>
<keyword evidence="4" id="KW-1185">Reference proteome</keyword>
<evidence type="ECO:0008006" key="5">
    <source>
        <dbReference type="Google" id="ProtNLM"/>
    </source>
</evidence>
<gene>
    <name evidence="3" type="ORF">Hypma_008539</name>
</gene>
<reference evidence="3" key="1">
    <citation type="submission" date="2018-04" db="EMBL/GenBank/DDBJ databases">
        <title>Whole genome sequencing of Hypsizygus marmoreus.</title>
        <authorList>
            <person name="Choi I.-G."/>
            <person name="Min B."/>
            <person name="Kim J.-G."/>
            <person name="Kim S."/>
            <person name="Oh Y.-L."/>
            <person name="Kong W.-S."/>
            <person name="Park H."/>
            <person name="Jeong J."/>
            <person name="Song E.-S."/>
        </authorList>
    </citation>
    <scope>NUCLEOTIDE SEQUENCE [LARGE SCALE GENOMIC DNA]</scope>
    <source>
        <strain evidence="3">51987-8</strain>
    </source>
</reference>
<feature type="region of interest" description="Disordered" evidence="2">
    <location>
        <begin position="822"/>
        <end position="842"/>
    </location>
</feature>
<dbReference type="AlphaFoldDB" id="A0A369JVB8"/>
<feature type="region of interest" description="Disordered" evidence="2">
    <location>
        <begin position="1"/>
        <end position="25"/>
    </location>
</feature>
<organism evidence="3 4">
    <name type="scientific">Hypsizygus marmoreus</name>
    <name type="common">White beech mushroom</name>
    <name type="synonym">Agaricus marmoreus</name>
    <dbReference type="NCBI Taxonomy" id="39966"/>
    <lineage>
        <taxon>Eukaryota</taxon>
        <taxon>Fungi</taxon>
        <taxon>Dikarya</taxon>
        <taxon>Basidiomycota</taxon>
        <taxon>Agaricomycotina</taxon>
        <taxon>Agaricomycetes</taxon>
        <taxon>Agaricomycetidae</taxon>
        <taxon>Agaricales</taxon>
        <taxon>Tricholomatineae</taxon>
        <taxon>Lyophyllaceae</taxon>
        <taxon>Hypsizygus</taxon>
    </lineage>
</organism>
<evidence type="ECO:0000256" key="1">
    <source>
        <dbReference type="ARBA" id="ARBA00023172"/>
    </source>
</evidence>
<feature type="region of interest" description="Disordered" evidence="2">
    <location>
        <begin position="676"/>
        <end position="697"/>
    </location>
</feature>
<dbReference type="Proteomes" id="UP000076154">
    <property type="component" value="Unassembled WGS sequence"/>
</dbReference>
<protein>
    <recommendedName>
        <fullName evidence="5">Tyr recombinase domain-containing protein</fullName>
    </recommendedName>
</protein>
<sequence>MRVSNQSASRTRHPRLSPTAVPPPTTLAALNRVQAAAREEFGQPKTTRSSYTGYLKRGKKFLAQLVADRCARNTDDGVDTDLLEKAFDNPPNKYSVLALDAYLAQKCFNENCGKDTAGGIQGAFTDLWDHMDEHGYYSGDYEYDERTETVKGCPARALSFKSMVRIVNKRARVTGAAATRNYAEAMDLPALTMAMAWSQAQYPSEKLKHPPKDATEKALALRQAEGRAMFSTGFNTWARNFELTALRACHITRDSVGPGPHYHPCIRVFLEHRKGWESKGEWDGPLESKHYNIYPQDIPALDMYTHLRKWLDYLESTIGRPLEPEEFIFPFISSNGAIHLNRSMSRDVVQSFINDFTKGAGLPKYYTTHCFQRGGAQYRFTQAPMGERWSLKAVRWWGGWAPGESVDTLMKYLFNSLQSYESSYCDQLCPSGLPDHDQSFMGERRLVQPATTHDLQVFTSRLLSAIQQSHSMSANNYPAITSPRVTADCQPSVGTNVDAPALNLSNVTDTSPILSAPATFINSTGWGLSPDSSSTPGAAGLTTVDRSSASTSPIIANPLVGASPIIPNPYIFNGNAPLPSAPSTLGEYDPYALNHGGFPEPNFAPEQNAGASSTGFRLFNPPTHPSSWSHLTTSAFARNAIPFVPGAPVCVSEPENSISSSSRCHPRHTNNILPFTSHRGVNHPGPHHSSSSLGPTHSGPLLASSTLALNQCHSAASPAASRIPLAAIAVIPDLDRGHKGGWRQAVFQWENVDPQTGKALKDWPWEWYQDEMRMMSPKRRTRKVVALEYRRLGGTEDKFLAAHPEADTIGFLKLCDKISEQNERHHRRSKNGSPEARRRRVS</sequence>
<feature type="compositionally biased region" description="Low complexity" evidence="2">
    <location>
        <begin position="683"/>
        <end position="697"/>
    </location>
</feature>
<dbReference type="InterPro" id="IPR013762">
    <property type="entry name" value="Integrase-like_cat_sf"/>
</dbReference>
<dbReference type="GO" id="GO:0006310">
    <property type="term" value="P:DNA recombination"/>
    <property type="evidence" value="ECO:0007669"/>
    <property type="project" value="UniProtKB-KW"/>
</dbReference>